<sequence>MVSTTNTITNLLMICKTCSHILLSKEEKLQFLDFLRRPGLAYLQKRGLKKKISDKCRKKTKCVHCNTFNGPVKKCGLLKIIHEKYKTTKKVVDPMVSDFLQSFDIAIEHNKEVESLLTRAQENLNPLVVLNVFRRIPNEDIPLLLMNPESGKPADLILTRLLVPPLCIRPSVVSDLKSGTNEDDLTMKLTEIIFLNDVIKKHRMSGAKTQMIMEDWDFLQLQCALYINSELSGIPLNMAPKKWTRGFVQRLKGKQGRFRGNLSGKRVDFSGRTVISPDPNLRIDEVAVPVHVAKILTYPEKVNKANIELMRKLVRNGPDLHPGANFIQQRHMQMKRFLKYGNREKMAQELKYGDVVERHMIDGDIVLFNRQPSLHKLSIMAHIARVKPHRTFRFNECVCTPYNADFDGDEMNLHLPQTEEAKAEALVLMGTKANLVTPRNGEPLIAAIQDFLTGAYLLTLKDTFFDRTKTCQIVASILVGKDEKIKISLPPPAIQKPIRLWTGKQIFSLILKPSKSCPVKANLRTKGKQYCGKGEDLCHNDSCEFHKNVKFMCNPTVS</sequence>
<evidence type="ECO:0000256" key="9">
    <source>
        <dbReference type="ARBA" id="ARBA00023242"/>
    </source>
</evidence>
<dbReference type="InterPro" id="IPR042102">
    <property type="entry name" value="RNA_pol_Rpb1_3_sf"/>
</dbReference>
<name>A0A673IGT9_9TELE</name>
<evidence type="ECO:0000256" key="10">
    <source>
        <dbReference type="RuleBase" id="RU004279"/>
    </source>
</evidence>
<evidence type="ECO:0000256" key="3">
    <source>
        <dbReference type="ARBA" id="ARBA00022478"/>
    </source>
</evidence>
<evidence type="ECO:0000256" key="4">
    <source>
        <dbReference type="ARBA" id="ARBA00022679"/>
    </source>
</evidence>
<dbReference type="FunFam" id="3.30.1490.180:FF:000002">
    <property type="entry name" value="DNA-directed RNA polymerase subunit"/>
    <property type="match status" value="1"/>
</dbReference>
<evidence type="ECO:0000256" key="7">
    <source>
        <dbReference type="ARBA" id="ARBA00022833"/>
    </source>
</evidence>
<comment type="subcellular location">
    <subcellularLocation>
        <location evidence="1">Nucleus</location>
    </subcellularLocation>
</comment>
<dbReference type="SMART" id="SM00663">
    <property type="entry name" value="RPOLA_N"/>
    <property type="match status" value="1"/>
</dbReference>
<dbReference type="Gene3D" id="2.40.40.20">
    <property type="match status" value="1"/>
</dbReference>
<evidence type="ECO:0000256" key="1">
    <source>
        <dbReference type="ARBA" id="ARBA00004123"/>
    </source>
</evidence>
<feature type="domain" description="RNA polymerase N-terminal" evidence="11">
    <location>
        <begin position="154"/>
        <end position="459"/>
    </location>
</feature>
<dbReference type="GO" id="GO:0003899">
    <property type="term" value="F:DNA-directed RNA polymerase activity"/>
    <property type="evidence" value="ECO:0007669"/>
    <property type="project" value="UniProtKB-EC"/>
</dbReference>
<dbReference type="Proteomes" id="UP000472270">
    <property type="component" value="Unassembled WGS sequence"/>
</dbReference>
<dbReference type="Pfam" id="PF04997">
    <property type="entry name" value="RNA_pol_Rpb1_1"/>
    <property type="match status" value="1"/>
</dbReference>
<dbReference type="PANTHER" id="PTHR48446:SF1">
    <property type="entry name" value="DNA-DIRECTED RNA POLYMERASE SUBUNIT BETA' N-TERMINAL SECTION"/>
    <property type="match status" value="1"/>
</dbReference>
<dbReference type="InterPro" id="IPR006592">
    <property type="entry name" value="RNA_pol_N"/>
</dbReference>
<comment type="function">
    <text evidence="10">DNA-dependent RNA polymerase catalyzes the transcription of DNA into RNA using the four ribonucleoside triphosphates as substrates.</text>
</comment>
<protein>
    <recommendedName>
        <fullName evidence="10">DNA-directed RNA polymerase subunit</fullName>
        <ecNumber evidence="10">2.7.7.6</ecNumber>
    </recommendedName>
</protein>
<dbReference type="InterPro" id="IPR007066">
    <property type="entry name" value="RNA_pol_Rpb1_3"/>
</dbReference>
<dbReference type="GO" id="GO:0006351">
    <property type="term" value="P:DNA-templated transcription"/>
    <property type="evidence" value="ECO:0007669"/>
    <property type="project" value="InterPro"/>
</dbReference>
<keyword evidence="4 10" id="KW-0808">Transferase</keyword>
<keyword evidence="6" id="KW-0479">Metal-binding</keyword>
<dbReference type="GO" id="GO:0003677">
    <property type="term" value="F:DNA binding"/>
    <property type="evidence" value="ECO:0007669"/>
    <property type="project" value="InterPro"/>
</dbReference>
<evidence type="ECO:0000259" key="11">
    <source>
        <dbReference type="SMART" id="SM00663"/>
    </source>
</evidence>
<keyword evidence="13" id="KW-1185">Reference proteome</keyword>
<comment type="similarity">
    <text evidence="2 10">Belongs to the RNA polymerase beta' chain family.</text>
</comment>
<dbReference type="InterPro" id="IPR000722">
    <property type="entry name" value="RNA_pol_asu"/>
</dbReference>
<dbReference type="GO" id="GO:0000428">
    <property type="term" value="C:DNA-directed RNA polymerase complex"/>
    <property type="evidence" value="ECO:0007669"/>
    <property type="project" value="UniProtKB-KW"/>
</dbReference>
<dbReference type="GO" id="GO:0046872">
    <property type="term" value="F:metal ion binding"/>
    <property type="evidence" value="ECO:0007669"/>
    <property type="project" value="UniProtKB-KW"/>
</dbReference>
<keyword evidence="3 10" id="KW-0240">DNA-directed RNA polymerase</keyword>
<proteinExistence type="inferred from homology"/>
<keyword evidence="7" id="KW-0862">Zinc</keyword>
<evidence type="ECO:0000256" key="5">
    <source>
        <dbReference type="ARBA" id="ARBA00022695"/>
    </source>
</evidence>
<accession>A0A673IGT9</accession>
<dbReference type="AlphaFoldDB" id="A0A673IGT9"/>
<dbReference type="Gene3D" id="1.10.274.100">
    <property type="entry name" value="RNA polymerase Rpb1, domain 3"/>
    <property type="match status" value="1"/>
</dbReference>
<gene>
    <name evidence="12" type="primary">polr3a</name>
</gene>
<dbReference type="FunFam" id="1.10.274.100:FF:000025">
    <property type="entry name" value="DNA-directed RNA polymerase subunit"/>
    <property type="match status" value="1"/>
</dbReference>
<reference evidence="12" key="2">
    <citation type="submission" date="2025-09" db="UniProtKB">
        <authorList>
            <consortium name="Ensembl"/>
        </authorList>
    </citation>
    <scope>IDENTIFICATION</scope>
</reference>
<organism evidence="12 13">
    <name type="scientific">Sinocyclocheilus rhinocerous</name>
    <dbReference type="NCBI Taxonomy" id="307959"/>
    <lineage>
        <taxon>Eukaryota</taxon>
        <taxon>Metazoa</taxon>
        <taxon>Chordata</taxon>
        <taxon>Craniata</taxon>
        <taxon>Vertebrata</taxon>
        <taxon>Euteleostomi</taxon>
        <taxon>Actinopterygii</taxon>
        <taxon>Neopterygii</taxon>
        <taxon>Teleostei</taxon>
        <taxon>Ostariophysi</taxon>
        <taxon>Cypriniformes</taxon>
        <taxon>Cyprinidae</taxon>
        <taxon>Cyprininae</taxon>
        <taxon>Sinocyclocheilus</taxon>
    </lineage>
</organism>
<keyword evidence="8 10" id="KW-0804">Transcription</keyword>
<dbReference type="FunFam" id="2.40.40.20:FF:000019">
    <property type="entry name" value="DNA-directed RNA polymerase II subunit RPB1"/>
    <property type="match status" value="1"/>
</dbReference>
<reference evidence="12" key="1">
    <citation type="submission" date="2025-08" db="UniProtKB">
        <authorList>
            <consortium name="Ensembl"/>
        </authorList>
    </citation>
    <scope>IDENTIFICATION</scope>
</reference>
<dbReference type="Gene3D" id="3.30.1490.180">
    <property type="entry name" value="RNA polymerase ii"/>
    <property type="match status" value="1"/>
</dbReference>
<evidence type="ECO:0000256" key="8">
    <source>
        <dbReference type="ARBA" id="ARBA00023163"/>
    </source>
</evidence>
<dbReference type="SUPFAM" id="SSF64484">
    <property type="entry name" value="beta and beta-prime subunits of DNA dependent RNA-polymerase"/>
    <property type="match status" value="1"/>
</dbReference>
<dbReference type="EC" id="2.7.7.6" evidence="10"/>
<dbReference type="InterPro" id="IPR015700">
    <property type="entry name" value="RPC1"/>
</dbReference>
<evidence type="ECO:0000256" key="6">
    <source>
        <dbReference type="ARBA" id="ARBA00022723"/>
    </source>
</evidence>
<dbReference type="GO" id="GO:0031981">
    <property type="term" value="C:nuclear lumen"/>
    <property type="evidence" value="ECO:0007669"/>
    <property type="project" value="UniProtKB-ARBA"/>
</dbReference>
<evidence type="ECO:0000313" key="12">
    <source>
        <dbReference type="Ensembl" id="ENSSRHP00000036903.1"/>
    </source>
</evidence>
<dbReference type="Ensembl" id="ENSSRHT00000037972.1">
    <property type="protein sequence ID" value="ENSSRHP00000036903.1"/>
    <property type="gene ID" value="ENSSRHG00000018881.1"/>
</dbReference>
<evidence type="ECO:0000313" key="13">
    <source>
        <dbReference type="Proteomes" id="UP000472270"/>
    </source>
</evidence>
<dbReference type="Pfam" id="PF00623">
    <property type="entry name" value="RNA_pol_Rpb1_2"/>
    <property type="match status" value="1"/>
</dbReference>
<dbReference type="InterPro" id="IPR007080">
    <property type="entry name" value="RNA_pol_Rpb1_1"/>
</dbReference>
<keyword evidence="5 10" id="KW-0548">Nucleotidyltransferase</keyword>
<keyword evidence="9" id="KW-0539">Nucleus</keyword>
<dbReference type="PANTHER" id="PTHR48446">
    <property type="entry name" value="DNA-DIRECTED RNA POLYMERASE SUBUNIT BETA' N-TERMINAL SECTION"/>
    <property type="match status" value="1"/>
</dbReference>
<comment type="catalytic activity">
    <reaction evidence="10">
        <text>RNA(n) + a ribonucleoside 5'-triphosphate = RNA(n+1) + diphosphate</text>
        <dbReference type="Rhea" id="RHEA:21248"/>
        <dbReference type="Rhea" id="RHEA-COMP:14527"/>
        <dbReference type="Rhea" id="RHEA-COMP:17342"/>
        <dbReference type="ChEBI" id="CHEBI:33019"/>
        <dbReference type="ChEBI" id="CHEBI:61557"/>
        <dbReference type="ChEBI" id="CHEBI:140395"/>
        <dbReference type="EC" id="2.7.7.6"/>
    </reaction>
</comment>
<dbReference type="Pfam" id="PF04983">
    <property type="entry name" value="RNA_pol_Rpb1_3"/>
    <property type="match status" value="1"/>
</dbReference>
<evidence type="ECO:0000256" key="2">
    <source>
        <dbReference type="ARBA" id="ARBA00006460"/>
    </source>
</evidence>